<dbReference type="GO" id="GO:0005789">
    <property type="term" value="C:endoplasmic reticulum membrane"/>
    <property type="evidence" value="ECO:0007669"/>
    <property type="project" value="TreeGrafter"/>
</dbReference>
<evidence type="ECO:0000256" key="1">
    <source>
        <dbReference type="SAM" id="Phobius"/>
    </source>
</evidence>
<name>A0A1D2MVG0_ORCCI</name>
<dbReference type="GO" id="GO:0031902">
    <property type="term" value="C:late endosome membrane"/>
    <property type="evidence" value="ECO:0007669"/>
    <property type="project" value="TreeGrafter"/>
</dbReference>
<evidence type="ECO:0000313" key="3">
    <source>
        <dbReference type="EMBL" id="ODM97077.1"/>
    </source>
</evidence>
<dbReference type="EMBL" id="LJIJ01000474">
    <property type="protein sequence ID" value="ODM97077.1"/>
    <property type="molecule type" value="Genomic_DNA"/>
</dbReference>
<dbReference type="SUPFAM" id="SSF53335">
    <property type="entry name" value="S-adenosyl-L-methionine-dependent methyltransferases"/>
    <property type="match status" value="1"/>
</dbReference>
<sequence length="423" mass="48678">MFSKFTTKAFLTFVCIILIALFYNTSFIVYHLTFKNFLHDAINASEIKINLSALEYDDPKLINVIREKFMTRPPISLDERNLTKAVVVGPVTAYVQQLLKNQTNGFFIEAGANDGEFLSNSLPFEVYHGWTGLLVEGDPVPREKLLSIKRNAWAASSCLSPSKKSDQINMVRHKRWNGIGNIPKFFPERLANDFTEPFAVQCFPLYSLLLAIEKFEIDYLSLDLEGSEYAVLESIPFDKINIKVISVEINPKAYPERFFKIRQLLTKNGYRMRKMIQAPLSTSLEWKTFIKKHKFTLRSSINCLFCLDKIVKLEVREDDDSQKTRVPNFKVVCEYVVGRNSKLNSFCGGVEVVRCLCMNCYELAVKITKLHEEIEKAAVEIRVIIQQNETEASSREESSVLVTLETYITLYILACKYIFYRTC</sequence>
<feature type="domain" description="Methyltransferase FkbM" evidence="2">
    <location>
        <begin position="110"/>
        <end position="272"/>
    </location>
</feature>
<dbReference type="InterPro" id="IPR053202">
    <property type="entry name" value="EGF_Rcpt_Signaling_Reg"/>
</dbReference>
<dbReference type="PANTHER" id="PTHR34009">
    <property type="entry name" value="PROTEIN STAR"/>
    <property type="match status" value="1"/>
</dbReference>
<evidence type="ECO:0000259" key="2">
    <source>
        <dbReference type="Pfam" id="PF05050"/>
    </source>
</evidence>
<dbReference type="Pfam" id="PF05050">
    <property type="entry name" value="Methyltransf_21"/>
    <property type="match status" value="1"/>
</dbReference>
<proteinExistence type="predicted"/>
<protein>
    <submittedName>
        <fullName evidence="3">Protein Star</fullName>
    </submittedName>
</protein>
<dbReference type="GO" id="GO:0005794">
    <property type="term" value="C:Golgi apparatus"/>
    <property type="evidence" value="ECO:0007669"/>
    <property type="project" value="TreeGrafter"/>
</dbReference>
<dbReference type="OrthoDB" id="6357215at2759"/>
<dbReference type="PANTHER" id="PTHR34009:SF2">
    <property type="entry name" value="PROTEIN STAR"/>
    <property type="match status" value="1"/>
</dbReference>
<dbReference type="GO" id="GO:0006888">
    <property type="term" value="P:endoplasmic reticulum to Golgi vesicle-mediated transport"/>
    <property type="evidence" value="ECO:0007669"/>
    <property type="project" value="TreeGrafter"/>
</dbReference>
<keyword evidence="1" id="KW-0812">Transmembrane</keyword>
<keyword evidence="1" id="KW-0472">Membrane</keyword>
<dbReference type="Proteomes" id="UP000094527">
    <property type="component" value="Unassembled WGS sequence"/>
</dbReference>
<accession>A0A1D2MVG0</accession>
<reference evidence="3 4" key="1">
    <citation type="journal article" date="2016" name="Genome Biol. Evol.">
        <title>Gene Family Evolution Reflects Adaptation to Soil Environmental Stressors in the Genome of the Collembolan Orchesella cincta.</title>
        <authorList>
            <person name="Faddeeva-Vakhrusheva A."/>
            <person name="Derks M.F."/>
            <person name="Anvar S.Y."/>
            <person name="Agamennone V."/>
            <person name="Suring W."/>
            <person name="Smit S."/>
            <person name="van Straalen N.M."/>
            <person name="Roelofs D."/>
        </authorList>
    </citation>
    <scope>NUCLEOTIDE SEQUENCE [LARGE SCALE GENOMIC DNA]</scope>
    <source>
        <tissue evidence="3">Mixed pool</tissue>
    </source>
</reference>
<gene>
    <name evidence="3" type="ORF">Ocin01_09590</name>
</gene>
<keyword evidence="1" id="KW-1133">Transmembrane helix</keyword>
<dbReference type="AlphaFoldDB" id="A0A1D2MVG0"/>
<evidence type="ECO:0000313" key="4">
    <source>
        <dbReference type="Proteomes" id="UP000094527"/>
    </source>
</evidence>
<dbReference type="InterPro" id="IPR006342">
    <property type="entry name" value="FkbM_mtfrase"/>
</dbReference>
<dbReference type="InterPro" id="IPR029063">
    <property type="entry name" value="SAM-dependent_MTases_sf"/>
</dbReference>
<dbReference type="Gene3D" id="3.40.50.150">
    <property type="entry name" value="Vaccinia Virus protein VP39"/>
    <property type="match status" value="1"/>
</dbReference>
<keyword evidence="4" id="KW-1185">Reference proteome</keyword>
<dbReference type="GO" id="GO:0005886">
    <property type="term" value="C:plasma membrane"/>
    <property type="evidence" value="ECO:0007669"/>
    <property type="project" value="TreeGrafter"/>
</dbReference>
<comment type="caution">
    <text evidence="3">The sequence shown here is derived from an EMBL/GenBank/DDBJ whole genome shotgun (WGS) entry which is preliminary data.</text>
</comment>
<organism evidence="3 4">
    <name type="scientific">Orchesella cincta</name>
    <name type="common">Springtail</name>
    <name type="synonym">Podura cincta</name>
    <dbReference type="NCBI Taxonomy" id="48709"/>
    <lineage>
        <taxon>Eukaryota</taxon>
        <taxon>Metazoa</taxon>
        <taxon>Ecdysozoa</taxon>
        <taxon>Arthropoda</taxon>
        <taxon>Hexapoda</taxon>
        <taxon>Collembola</taxon>
        <taxon>Entomobryomorpha</taxon>
        <taxon>Entomobryoidea</taxon>
        <taxon>Orchesellidae</taxon>
        <taxon>Orchesellinae</taxon>
        <taxon>Orchesella</taxon>
    </lineage>
</organism>
<feature type="transmembrane region" description="Helical" evidence="1">
    <location>
        <begin position="9"/>
        <end position="32"/>
    </location>
</feature>
<dbReference type="GO" id="GO:0016197">
    <property type="term" value="P:endosomal transport"/>
    <property type="evidence" value="ECO:0007669"/>
    <property type="project" value="TreeGrafter"/>
</dbReference>